<name>A0AAN8XW47_HALRR</name>
<evidence type="ECO:0000313" key="2">
    <source>
        <dbReference type="Proteomes" id="UP001381693"/>
    </source>
</evidence>
<evidence type="ECO:0000313" key="1">
    <source>
        <dbReference type="EMBL" id="KAK7085550.1"/>
    </source>
</evidence>
<gene>
    <name evidence="1" type="ORF">SK128_021966</name>
</gene>
<protein>
    <submittedName>
        <fullName evidence="1">Uncharacterized protein</fullName>
    </submittedName>
</protein>
<keyword evidence="2" id="KW-1185">Reference proteome</keyword>
<comment type="caution">
    <text evidence="1">The sequence shown here is derived from an EMBL/GenBank/DDBJ whole genome shotgun (WGS) entry which is preliminary data.</text>
</comment>
<organism evidence="1 2">
    <name type="scientific">Halocaridina rubra</name>
    <name type="common">Hawaiian red shrimp</name>
    <dbReference type="NCBI Taxonomy" id="373956"/>
    <lineage>
        <taxon>Eukaryota</taxon>
        <taxon>Metazoa</taxon>
        <taxon>Ecdysozoa</taxon>
        <taxon>Arthropoda</taxon>
        <taxon>Crustacea</taxon>
        <taxon>Multicrustacea</taxon>
        <taxon>Malacostraca</taxon>
        <taxon>Eumalacostraca</taxon>
        <taxon>Eucarida</taxon>
        <taxon>Decapoda</taxon>
        <taxon>Pleocyemata</taxon>
        <taxon>Caridea</taxon>
        <taxon>Atyoidea</taxon>
        <taxon>Atyidae</taxon>
        <taxon>Halocaridina</taxon>
    </lineage>
</organism>
<reference evidence="1 2" key="1">
    <citation type="submission" date="2023-11" db="EMBL/GenBank/DDBJ databases">
        <title>Halocaridina rubra genome assembly.</title>
        <authorList>
            <person name="Smith C."/>
        </authorList>
    </citation>
    <scope>NUCLEOTIDE SEQUENCE [LARGE SCALE GENOMIC DNA]</scope>
    <source>
        <strain evidence="1">EP-1</strain>
        <tissue evidence="1">Whole</tissue>
    </source>
</reference>
<dbReference type="AlphaFoldDB" id="A0AAN8XW47"/>
<sequence length="69" mass="8058">LCSSYQWRLRSDMQSLPETNRSWWRSKTRMPLGLAMKRSGANRPRSCWPLPKAALVRSWAAALDKGWRP</sequence>
<dbReference type="Proteomes" id="UP001381693">
    <property type="component" value="Unassembled WGS sequence"/>
</dbReference>
<dbReference type="EMBL" id="JAXCGZ010000822">
    <property type="protein sequence ID" value="KAK7085550.1"/>
    <property type="molecule type" value="Genomic_DNA"/>
</dbReference>
<feature type="non-terminal residue" evidence="1">
    <location>
        <position position="1"/>
    </location>
</feature>
<proteinExistence type="predicted"/>
<accession>A0AAN8XW47</accession>